<dbReference type="InterPro" id="IPR007863">
    <property type="entry name" value="Peptidase_M16_C"/>
</dbReference>
<evidence type="ECO:0008006" key="5">
    <source>
        <dbReference type="Google" id="ProtNLM"/>
    </source>
</evidence>
<evidence type="ECO:0000313" key="3">
    <source>
        <dbReference type="EMBL" id="OFC69918.1"/>
    </source>
</evidence>
<dbReference type="Pfam" id="PF00675">
    <property type="entry name" value="Peptidase_M16"/>
    <property type="match status" value="1"/>
</dbReference>
<dbReference type="InterPro" id="IPR011249">
    <property type="entry name" value="Metalloenz_LuxS/M16"/>
</dbReference>
<proteinExistence type="predicted"/>
<dbReference type="STRING" id="1656094.BFC18_00460"/>
<organism evidence="3 4">
    <name type="scientific">Alteromonas confluentis</name>
    <dbReference type="NCBI Taxonomy" id="1656094"/>
    <lineage>
        <taxon>Bacteria</taxon>
        <taxon>Pseudomonadati</taxon>
        <taxon>Pseudomonadota</taxon>
        <taxon>Gammaproteobacteria</taxon>
        <taxon>Alteromonadales</taxon>
        <taxon>Alteromonadaceae</taxon>
        <taxon>Alteromonas/Salinimonas group</taxon>
        <taxon>Alteromonas</taxon>
    </lineage>
</organism>
<reference evidence="3 4" key="1">
    <citation type="submission" date="2016-08" db="EMBL/GenBank/DDBJ databases">
        <authorList>
            <person name="Seilhamer J.J."/>
        </authorList>
    </citation>
    <scope>NUCLEOTIDE SEQUENCE [LARGE SCALE GENOMIC DNA]</scope>
    <source>
        <strain evidence="3 4">KCTC 42603</strain>
    </source>
</reference>
<accession>A0A1E7Z8Q8</accession>
<gene>
    <name evidence="3" type="ORF">BFC18_00460</name>
</gene>
<dbReference type="Gene3D" id="3.30.830.10">
    <property type="entry name" value="Metalloenzyme, LuxS/M16 peptidase-like"/>
    <property type="match status" value="4"/>
</dbReference>
<name>A0A1E7Z8Q8_9ALTE</name>
<dbReference type="InterPro" id="IPR011765">
    <property type="entry name" value="Pept_M16_N"/>
</dbReference>
<evidence type="ECO:0000259" key="2">
    <source>
        <dbReference type="Pfam" id="PF05193"/>
    </source>
</evidence>
<keyword evidence="4" id="KW-1185">Reference proteome</keyword>
<dbReference type="AlphaFoldDB" id="A0A1E7Z8Q8"/>
<dbReference type="PANTHER" id="PTHR11851">
    <property type="entry name" value="METALLOPROTEASE"/>
    <property type="match status" value="1"/>
</dbReference>
<feature type="domain" description="Peptidase M16 N-terminal" evidence="1">
    <location>
        <begin position="354"/>
        <end position="488"/>
    </location>
</feature>
<evidence type="ECO:0000259" key="1">
    <source>
        <dbReference type="Pfam" id="PF00675"/>
    </source>
</evidence>
<dbReference type="Proteomes" id="UP000175691">
    <property type="component" value="Unassembled WGS sequence"/>
</dbReference>
<comment type="caution">
    <text evidence="3">The sequence shown here is derived from an EMBL/GenBank/DDBJ whole genome shotgun (WGS) entry which is preliminary data.</text>
</comment>
<sequence length="777" mass="85226">MESDRMAYLGDSIDQAFIDEQRAVVKNEKRQGQLRPGASVYERFLANFYPKGHPYDHTTIGSMEDLDSATLQDVSDWFEKAYGASNAVLVLSGDIDVETAKQKVTYYFADAPAGEPMDKIAQWIPELTTIKRDVIYDKVPTVNLNRIWSLPNNKSQDTTIMELVARTLAGGKNTPLYDLLVDEKDIALGVSAHVQPNDVSSVFSLDIGLKLGADVEQANQLIDQALNDYFLEGPAQEKLDGINLAGEISLLRSMESNQAIGTHLIDGEVHHDNPLFLNTQRAWIQSATPGQVKQTAQKWLDKPYYDIQLMPLPDVKSMNAKVDRSAVPAAGEFTGKVTLPDIQTTTLENGLKVVVAQRDNLPLVDVSMQFTTGSLVDEFYAPDTASNAFRLMATGTQQYNMAELSRKLEALGMQFNSGAGTRESGVSWSGLSENLDDTFAIAADIIRHPAYPEAEVSKVLQNIDTAYNAYEQNPMQAASGAYSKAIWGSTHPFGKITTREEAKTLSRDMIQSFYDNEIGPAGATLYLVGDITIENAEKLAKTYFADWQKAPRHPIPEIAAPVSQTGKIILIDAPGAVQSSISAGHILGEFNKNTSAVESLMDAALGAGFNSRLNMNLREDKGWAYGFSGGISNAPDGPRVFTASGTVQADKTAASMLEIQKEISAYISNKPITAAELERDRDSAVYSIPQGFNNNGAILKTLINADLNNLPYRRVETSAKRLKAVTAEHIMALANKTYHPDELVWVIVGDLKKIEQDIRDTHLGDVEVWDVYGNKLR</sequence>
<feature type="domain" description="Peptidase M16 C-terminal" evidence="2">
    <location>
        <begin position="69"/>
        <end position="240"/>
    </location>
</feature>
<protein>
    <recommendedName>
        <fullName evidence="5">Peptidase M16</fullName>
    </recommendedName>
</protein>
<evidence type="ECO:0000313" key="4">
    <source>
        <dbReference type="Proteomes" id="UP000175691"/>
    </source>
</evidence>
<dbReference type="Pfam" id="PF05193">
    <property type="entry name" value="Peptidase_M16_C"/>
    <property type="match status" value="2"/>
</dbReference>
<feature type="domain" description="Peptidase M16 C-terminal" evidence="2">
    <location>
        <begin position="505"/>
        <end position="680"/>
    </location>
</feature>
<dbReference type="InterPro" id="IPR050361">
    <property type="entry name" value="MPP/UQCRC_Complex"/>
</dbReference>
<dbReference type="GO" id="GO:0046872">
    <property type="term" value="F:metal ion binding"/>
    <property type="evidence" value="ECO:0007669"/>
    <property type="project" value="InterPro"/>
</dbReference>
<dbReference type="PANTHER" id="PTHR11851:SF224">
    <property type="entry name" value="PROCESSING PROTEASE"/>
    <property type="match status" value="1"/>
</dbReference>
<dbReference type="SUPFAM" id="SSF63411">
    <property type="entry name" value="LuxS/MPP-like metallohydrolase"/>
    <property type="match status" value="4"/>
</dbReference>
<dbReference type="EMBL" id="MDHN01000034">
    <property type="protein sequence ID" value="OFC69918.1"/>
    <property type="molecule type" value="Genomic_DNA"/>
</dbReference>